<evidence type="ECO:0008006" key="9">
    <source>
        <dbReference type="Google" id="ProtNLM"/>
    </source>
</evidence>
<dbReference type="Proteomes" id="UP000435877">
    <property type="component" value="Unassembled WGS sequence"/>
</dbReference>
<evidence type="ECO:0000313" key="8">
    <source>
        <dbReference type="Proteomes" id="UP000439591"/>
    </source>
</evidence>
<dbReference type="AlphaFoldDB" id="A0A5S9QKB8"/>
<evidence type="ECO:0000256" key="2">
    <source>
        <dbReference type="ARBA" id="ARBA00023136"/>
    </source>
</evidence>
<dbReference type="EMBL" id="CACSIM010000006">
    <property type="protein sequence ID" value="CAA0118206.1"/>
    <property type="molecule type" value="Genomic_DNA"/>
</dbReference>
<organism evidence="5 8">
    <name type="scientific">Zhongshania aliphaticivorans</name>
    <dbReference type="NCBI Taxonomy" id="1470434"/>
    <lineage>
        <taxon>Bacteria</taxon>
        <taxon>Pseudomonadati</taxon>
        <taxon>Pseudomonadota</taxon>
        <taxon>Gammaproteobacteria</taxon>
        <taxon>Cellvibrionales</taxon>
        <taxon>Spongiibacteraceae</taxon>
        <taxon>Zhongshania</taxon>
    </lineage>
</organism>
<protein>
    <recommendedName>
        <fullName evidence="9">TonB-dependent receptor-like beta-barrel domain-containing protein</fullName>
    </recommendedName>
</protein>
<dbReference type="EMBL" id="CACSIM010000008">
    <property type="protein sequence ID" value="CAA0122222.1"/>
    <property type="molecule type" value="Genomic_DNA"/>
</dbReference>
<evidence type="ECO:0000313" key="6">
    <source>
        <dbReference type="EMBL" id="CAA0122222.1"/>
    </source>
</evidence>
<comment type="subcellular location">
    <subcellularLocation>
        <location evidence="1">Cell outer membrane</location>
    </subcellularLocation>
</comment>
<dbReference type="Proteomes" id="UP000439591">
    <property type="component" value="Unassembled WGS sequence"/>
</dbReference>
<proteinExistence type="predicted"/>
<gene>
    <name evidence="4" type="ORF">IHBHHGIJ_03216</name>
    <name evidence="5" type="ORF">KFEGEMFD_03429</name>
    <name evidence="6" type="ORF">KFEGEMFD_03961</name>
</gene>
<evidence type="ECO:0000313" key="7">
    <source>
        <dbReference type="Proteomes" id="UP000435877"/>
    </source>
</evidence>
<accession>A0A5S9QKB8</accession>
<dbReference type="InterPro" id="IPR036942">
    <property type="entry name" value="Beta-barrel_TonB_sf"/>
</dbReference>
<dbReference type="SUPFAM" id="SSF56935">
    <property type="entry name" value="Porins"/>
    <property type="match status" value="1"/>
</dbReference>
<keyword evidence="7" id="KW-1185">Reference proteome</keyword>
<dbReference type="Gene3D" id="2.40.170.20">
    <property type="entry name" value="TonB-dependent receptor, beta-barrel domain"/>
    <property type="match status" value="1"/>
</dbReference>
<dbReference type="RefSeq" id="WP_327785491.1">
    <property type="nucleotide sequence ID" value="NZ_CACSIK010000003.1"/>
</dbReference>
<dbReference type="GO" id="GO:0009279">
    <property type="term" value="C:cell outer membrane"/>
    <property type="evidence" value="ECO:0007669"/>
    <property type="project" value="UniProtKB-SubCell"/>
</dbReference>
<dbReference type="EMBL" id="CACSIK010000003">
    <property type="protein sequence ID" value="CAA0110600.1"/>
    <property type="molecule type" value="Genomic_DNA"/>
</dbReference>
<evidence type="ECO:0000256" key="3">
    <source>
        <dbReference type="ARBA" id="ARBA00023237"/>
    </source>
</evidence>
<sequence length="179" mass="19851">MKGAELSMQLQPMPDLNPGLAVIFSGSYLDAIYTSFEDGRGFDEDTGLAFGPGSTFGLPPRNFTGNSIVQSPEFTASATILQSFYLSADSDIEFAIDSYYNSGYFFTPQNTSLMEQESYQTYAARISYFYNPWGLQITAYGENITDERYFASAVHLDFGPGLSLSSPSHYGVRAKWIFE</sequence>
<keyword evidence="3" id="KW-0998">Cell outer membrane</keyword>
<evidence type="ECO:0000256" key="1">
    <source>
        <dbReference type="ARBA" id="ARBA00004442"/>
    </source>
</evidence>
<evidence type="ECO:0000313" key="4">
    <source>
        <dbReference type="EMBL" id="CAA0110600.1"/>
    </source>
</evidence>
<name>A0A5S9QKB8_9GAMM</name>
<keyword evidence="2" id="KW-0472">Membrane</keyword>
<evidence type="ECO:0000313" key="5">
    <source>
        <dbReference type="EMBL" id="CAA0118206.1"/>
    </source>
</evidence>
<reference evidence="7 8" key="1">
    <citation type="submission" date="2019-11" db="EMBL/GenBank/DDBJ databases">
        <authorList>
            <person name="Holert J."/>
        </authorList>
    </citation>
    <scope>NUCLEOTIDE SEQUENCE [LARGE SCALE GENOMIC DNA]</scope>
    <source>
        <strain evidence="5">BC3_2A</strain>
        <strain evidence="4">SB11_1A</strain>
    </source>
</reference>